<dbReference type="PANTHER" id="PTHR10907">
    <property type="entry name" value="REGUCALCIN"/>
    <property type="match status" value="1"/>
</dbReference>
<sequence>MKLSNVRFDHGLLNNLLSSHILRIINKMKKIAFNIIDVVEYDYNNTDGTISNHRVAVDVANFTSLTGKPDGMTIDIDDNLWIALYGGGAVIHANPRTGELLQVVALPARDVTSAMWGGPNLDILFVTTSRVSLTDEEKKYYPAAGGVFAIRHLHTKGLPVFNAKIIDSI</sequence>
<keyword evidence="12" id="KW-0106">Calcium</keyword>
<evidence type="ECO:0000256" key="6">
    <source>
        <dbReference type="ARBA" id="ARBA00008853"/>
    </source>
</evidence>
<evidence type="ECO:0000256" key="8">
    <source>
        <dbReference type="ARBA" id="ARBA00016808"/>
    </source>
</evidence>
<feature type="binding site" evidence="15">
    <location>
        <position position="70"/>
    </location>
    <ligand>
        <name>a divalent metal cation</name>
        <dbReference type="ChEBI" id="CHEBI:60240"/>
    </ligand>
</feature>
<protein>
    <recommendedName>
        <fullName evidence="8">Regucalcin</fullName>
        <ecNumber evidence="7">3.1.1.17</ecNumber>
    </recommendedName>
    <alternativeName>
        <fullName evidence="13">Gluconolactonase</fullName>
    </alternativeName>
</protein>
<name>A0A834HNB4_RHYFE</name>
<organism evidence="17 18">
    <name type="scientific">Rhynchophorus ferrugineus</name>
    <name type="common">Red palm weevil</name>
    <name type="synonym">Curculio ferrugineus</name>
    <dbReference type="NCBI Taxonomy" id="354439"/>
    <lineage>
        <taxon>Eukaryota</taxon>
        <taxon>Metazoa</taxon>
        <taxon>Ecdysozoa</taxon>
        <taxon>Arthropoda</taxon>
        <taxon>Hexapoda</taxon>
        <taxon>Insecta</taxon>
        <taxon>Pterygota</taxon>
        <taxon>Neoptera</taxon>
        <taxon>Endopterygota</taxon>
        <taxon>Coleoptera</taxon>
        <taxon>Polyphaga</taxon>
        <taxon>Cucujiformia</taxon>
        <taxon>Curculionidae</taxon>
        <taxon>Dryophthorinae</taxon>
        <taxon>Rhynchophorus</taxon>
    </lineage>
</organism>
<keyword evidence="18" id="KW-1185">Reference proteome</keyword>
<proteinExistence type="inferred from homology"/>
<dbReference type="Gene3D" id="2.120.10.30">
    <property type="entry name" value="TolB, C-terminal domain"/>
    <property type="match status" value="1"/>
</dbReference>
<keyword evidence="9" id="KW-0963">Cytoplasm</keyword>
<feature type="active site" description="Proton donor/acceptor" evidence="14">
    <location>
        <position position="70"/>
    </location>
</feature>
<comment type="cofactor">
    <cofactor evidence="4">
        <name>Mg(2+)</name>
        <dbReference type="ChEBI" id="CHEBI:18420"/>
    </cofactor>
</comment>
<gene>
    <name evidence="17" type="ORF">GWI33_000318</name>
</gene>
<dbReference type="GO" id="GO:0019853">
    <property type="term" value="P:L-ascorbic acid biosynthetic process"/>
    <property type="evidence" value="ECO:0007669"/>
    <property type="project" value="TreeGrafter"/>
</dbReference>
<comment type="cofactor">
    <cofactor evidence="2">
        <name>Ca(2+)</name>
        <dbReference type="ChEBI" id="CHEBI:29108"/>
    </cofactor>
</comment>
<evidence type="ECO:0000259" key="16">
    <source>
        <dbReference type="Pfam" id="PF08450"/>
    </source>
</evidence>
<evidence type="ECO:0000256" key="4">
    <source>
        <dbReference type="ARBA" id="ARBA00001946"/>
    </source>
</evidence>
<evidence type="ECO:0000256" key="10">
    <source>
        <dbReference type="ARBA" id="ARBA00022723"/>
    </source>
</evidence>
<evidence type="ECO:0000256" key="11">
    <source>
        <dbReference type="ARBA" id="ARBA00022801"/>
    </source>
</evidence>
<evidence type="ECO:0000256" key="5">
    <source>
        <dbReference type="ARBA" id="ARBA00004496"/>
    </source>
</evidence>
<keyword evidence="10 15" id="KW-0479">Metal-binding</keyword>
<keyword evidence="11" id="KW-0378">Hydrolase</keyword>
<dbReference type="SUPFAM" id="SSF63829">
    <property type="entry name" value="Calcium-dependent phosphotriesterase"/>
    <property type="match status" value="1"/>
</dbReference>
<dbReference type="EMBL" id="JAACXV010017568">
    <property type="protein sequence ID" value="KAF7264319.1"/>
    <property type="molecule type" value="Genomic_DNA"/>
</dbReference>
<evidence type="ECO:0000256" key="9">
    <source>
        <dbReference type="ARBA" id="ARBA00022490"/>
    </source>
</evidence>
<accession>A0A834HNB4</accession>
<reference evidence="17" key="1">
    <citation type="submission" date="2020-08" db="EMBL/GenBank/DDBJ databases">
        <title>Genome sequencing and assembly of the red palm weevil Rhynchophorus ferrugineus.</title>
        <authorList>
            <person name="Dias G.B."/>
            <person name="Bergman C.M."/>
            <person name="Manee M."/>
        </authorList>
    </citation>
    <scope>NUCLEOTIDE SEQUENCE</scope>
    <source>
        <strain evidence="17">AA-2017</strain>
        <tissue evidence="17">Whole larva</tissue>
    </source>
</reference>
<evidence type="ECO:0000313" key="18">
    <source>
        <dbReference type="Proteomes" id="UP000625711"/>
    </source>
</evidence>
<dbReference type="Pfam" id="PF08450">
    <property type="entry name" value="SGL"/>
    <property type="match status" value="1"/>
</dbReference>
<dbReference type="PANTHER" id="PTHR10907:SF47">
    <property type="entry name" value="REGUCALCIN"/>
    <property type="match status" value="1"/>
</dbReference>
<dbReference type="GO" id="GO:0005509">
    <property type="term" value="F:calcium ion binding"/>
    <property type="evidence" value="ECO:0007669"/>
    <property type="project" value="InterPro"/>
</dbReference>
<dbReference type="OrthoDB" id="423498at2759"/>
<evidence type="ECO:0000256" key="2">
    <source>
        <dbReference type="ARBA" id="ARBA00001913"/>
    </source>
</evidence>
<dbReference type="GO" id="GO:0004341">
    <property type="term" value="F:gluconolactonase activity"/>
    <property type="evidence" value="ECO:0007669"/>
    <property type="project" value="UniProtKB-EC"/>
</dbReference>
<evidence type="ECO:0000256" key="14">
    <source>
        <dbReference type="PIRSR" id="PIRSR605511-1"/>
    </source>
</evidence>
<dbReference type="PRINTS" id="PR01791">
    <property type="entry name" value="REGUCALCIN"/>
</dbReference>
<dbReference type="AlphaFoldDB" id="A0A834HNB4"/>
<keyword evidence="15" id="KW-0862">Zinc</keyword>
<dbReference type="PRINTS" id="PR01790">
    <property type="entry name" value="SMP30FAMILY"/>
</dbReference>
<evidence type="ECO:0000256" key="1">
    <source>
        <dbReference type="ARBA" id="ARBA00001589"/>
    </source>
</evidence>
<comment type="cofactor">
    <cofactor evidence="3">
        <name>Mn(2+)</name>
        <dbReference type="ChEBI" id="CHEBI:29035"/>
    </cofactor>
</comment>
<evidence type="ECO:0000256" key="7">
    <source>
        <dbReference type="ARBA" id="ARBA00013227"/>
    </source>
</evidence>
<evidence type="ECO:0000313" key="17">
    <source>
        <dbReference type="EMBL" id="KAF7264319.1"/>
    </source>
</evidence>
<evidence type="ECO:0000256" key="12">
    <source>
        <dbReference type="ARBA" id="ARBA00022837"/>
    </source>
</evidence>
<comment type="catalytic activity">
    <reaction evidence="1">
        <text>D-glucono-1,5-lactone + H2O = D-gluconate + H(+)</text>
        <dbReference type="Rhea" id="RHEA:10440"/>
        <dbReference type="ChEBI" id="CHEBI:15377"/>
        <dbReference type="ChEBI" id="CHEBI:15378"/>
        <dbReference type="ChEBI" id="CHEBI:16217"/>
        <dbReference type="ChEBI" id="CHEBI:18391"/>
        <dbReference type="EC" id="3.1.1.17"/>
    </reaction>
</comment>
<evidence type="ECO:0000256" key="13">
    <source>
        <dbReference type="ARBA" id="ARBA00032464"/>
    </source>
</evidence>
<comment type="similarity">
    <text evidence="6">Belongs to the SMP-30/CGR1 family.</text>
</comment>
<dbReference type="InterPro" id="IPR008367">
    <property type="entry name" value="Regucalcin"/>
</dbReference>
<evidence type="ECO:0000256" key="15">
    <source>
        <dbReference type="PIRSR" id="PIRSR605511-2"/>
    </source>
</evidence>
<dbReference type="InterPro" id="IPR005511">
    <property type="entry name" value="SMP-30"/>
</dbReference>
<comment type="subcellular location">
    <subcellularLocation>
        <location evidence="5">Cytoplasm</location>
    </subcellularLocation>
</comment>
<comment type="cofactor">
    <cofactor evidence="15">
        <name>Zn(2+)</name>
        <dbReference type="ChEBI" id="CHEBI:29105"/>
    </cofactor>
    <text evidence="15">Binds 1 divalent metal cation per subunit.</text>
</comment>
<feature type="domain" description="SMP-30/Gluconolactonase/LRE-like region" evidence="16">
    <location>
        <begin position="38"/>
        <end position="129"/>
    </location>
</feature>
<dbReference type="InterPro" id="IPR013658">
    <property type="entry name" value="SGL"/>
</dbReference>
<evidence type="ECO:0000256" key="3">
    <source>
        <dbReference type="ARBA" id="ARBA00001936"/>
    </source>
</evidence>
<dbReference type="InterPro" id="IPR011042">
    <property type="entry name" value="6-blade_b-propeller_TolB-like"/>
</dbReference>
<dbReference type="Proteomes" id="UP000625711">
    <property type="component" value="Unassembled WGS sequence"/>
</dbReference>
<comment type="caution">
    <text evidence="17">The sequence shown here is derived from an EMBL/GenBank/DDBJ whole genome shotgun (WGS) entry which is preliminary data.</text>
</comment>
<dbReference type="GO" id="GO:0005737">
    <property type="term" value="C:cytoplasm"/>
    <property type="evidence" value="ECO:0007669"/>
    <property type="project" value="UniProtKB-SubCell"/>
</dbReference>
<dbReference type="GO" id="GO:0030234">
    <property type="term" value="F:enzyme regulator activity"/>
    <property type="evidence" value="ECO:0007669"/>
    <property type="project" value="InterPro"/>
</dbReference>
<dbReference type="EC" id="3.1.1.17" evidence="7"/>